<feature type="compositionally biased region" description="Low complexity" evidence="1">
    <location>
        <begin position="45"/>
        <end position="58"/>
    </location>
</feature>
<protein>
    <submittedName>
        <fullName evidence="2">Uncharacterized protein</fullName>
    </submittedName>
</protein>
<gene>
    <name evidence="2" type="ORF">Tci_866041</name>
</gene>
<dbReference type="AlphaFoldDB" id="A0A699S9D2"/>
<organism evidence="2">
    <name type="scientific">Tanacetum cinerariifolium</name>
    <name type="common">Dalmatian daisy</name>
    <name type="synonym">Chrysanthemum cinerariifolium</name>
    <dbReference type="NCBI Taxonomy" id="118510"/>
    <lineage>
        <taxon>Eukaryota</taxon>
        <taxon>Viridiplantae</taxon>
        <taxon>Streptophyta</taxon>
        <taxon>Embryophyta</taxon>
        <taxon>Tracheophyta</taxon>
        <taxon>Spermatophyta</taxon>
        <taxon>Magnoliopsida</taxon>
        <taxon>eudicotyledons</taxon>
        <taxon>Gunneridae</taxon>
        <taxon>Pentapetalae</taxon>
        <taxon>asterids</taxon>
        <taxon>campanulids</taxon>
        <taxon>Asterales</taxon>
        <taxon>Asteraceae</taxon>
        <taxon>Asteroideae</taxon>
        <taxon>Anthemideae</taxon>
        <taxon>Anthemidinae</taxon>
        <taxon>Tanacetum</taxon>
    </lineage>
</organism>
<name>A0A699S9D2_TANCI</name>
<feature type="region of interest" description="Disordered" evidence="1">
    <location>
        <begin position="41"/>
        <end position="67"/>
    </location>
</feature>
<reference evidence="2" key="1">
    <citation type="journal article" date="2019" name="Sci. Rep.">
        <title>Draft genome of Tanacetum cinerariifolium, the natural source of mosquito coil.</title>
        <authorList>
            <person name="Yamashiro T."/>
            <person name="Shiraishi A."/>
            <person name="Satake H."/>
            <person name="Nakayama K."/>
        </authorList>
    </citation>
    <scope>NUCLEOTIDE SEQUENCE</scope>
</reference>
<sequence length="227" mass="25270">AEPLSHSSRSSPSSSFETSLVSSHSYLGTSHTLSVPLPRRKHQLSSFSTSSPSVSVGPSRKRCRSPTTSLHTAVSALAILCHVEADRLPPRTRFMGSLTASHEDGTIEASVEDIIKPTAKATPEVVAEPVIPSVHLEQMAEEMLEDYEETMQGMYEHLFEIPLPKIEDDVHTLRDMLTAFEGVSTNLRKRVRSLELSELSLRNSLRTARAERAEMQFQVRYTVEQLQ</sequence>
<comment type="caution">
    <text evidence="2">The sequence shown here is derived from an EMBL/GenBank/DDBJ whole genome shotgun (WGS) entry which is preliminary data.</text>
</comment>
<evidence type="ECO:0000313" key="2">
    <source>
        <dbReference type="EMBL" id="GFC94071.1"/>
    </source>
</evidence>
<dbReference type="EMBL" id="BKCJ011146856">
    <property type="protein sequence ID" value="GFC94071.1"/>
    <property type="molecule type" value="Genomic_DNA"/>
</dbReference>
<evidence type="ECO:0000256" key="1">
    <source>
        <dbReference type="SAM" id="MobiDB-lite"/>
    </source>
</evidence>
<accession>A0A699S9D2</accession>
<proteinExistence type="predicted"/>
<feature type="non-terminal residue" evidence="2">
    <location>
        <position position="1"/>
    </location>
</feature>